<name>A2E3A8_TRIV3</name>
<dbReference type="Gene3D" id="1.10.1070.11">
    <property type="entry name" value="Phosphatidylinositol 3-/4-kinase, catalytic domain"/>
    <property type="match status" value="1"/>
</dbReference>
<dbReference type="GO" id="GO:0004674">
    <property type="term" value="F:protein serine/threonine kinase activity"/>
    <property type="evidence" value="ECO:0000318"/>
    <property type="project" value="GO_Central"/>
</dbReference>
<dbReference type="PROSITE" id="PS51189">
    <property type="entry name" value="FAT"/>
    <property type="match status" value="1"/>
</dbReference>
<dbReference type="SUPFAM" id="SSF56112">
    <property type="entry name" value="Protein kinase-like (PK-like)"/>
    <property type="match status" value="1"/>
</dbReference>
<feature type="domain" description="FATC" evidence="4">
    <location>
        <begin position="2127"/>
        <end position="2159"/>
    </location>
</feature>
<keyword evidence="1" id="KW-0808">Transferase</keyword>
<dbReference type="InterPro" id="IPR011989">
    <property type="entry name" value="ARM-like"/>
</dbReference>
<dbReference type="VEuPathDB" id="TrichDB:TVAG_430850"/>
<dbReference type="GO" id="GO:0005737">
    <property type="term" value="C:cytoplasm"/>
    <property type="evidence" value="ECO:0000318"/>
    <property type="project" value="GO_Central"/>
</dbReference>
<dbReference type="STRING" id="5722.A2E3A8"/>
<dbReference type="PANTHER" id="PTHR11139">
    <property type="entry name" value="ATAXIA TELANGIECTASIA MUTATED ATM -RELATED"/>
    <property type="match status" value="1"/>
</dbReference>
<dbReference type="InterPro" id="IPR014009">
    <property type="entry name" value="PIK_FAT"/>
</dbReference>
<dbReference type="PANTHER" id="PTHR11139:SF9">
    <property type="entry name" value="SERINE_THREONINE-PROTEIN KINASE MTOR"/>
    <property type="match status" value="1"/>
</dbReference>
<dbReference type="PROSITE" id="PS51190">
    <property type="entry name" value="FATC"/>
    <property type="match status" value="1"/>
</dbReference>
<reference evidence="5" key="1">
    <citation type="submission" date="2006-10" db="EMBL/GenBank/DDBJ databases">
        <authorList>
            <person name="Amadeo P."/>
            <person name="Zhao Q."/>
            <person name="Wortman J."/>
            <person name="Fraser-Liggett C."/>
            <person name="Carlton J."/>
        </authorList>
    </citation>
    <scope>NUCLEOTIDE SEQUENCE</scope>
    <source>
        <strain evidence="5">G3</strain>
    </source>
</reference>
<dbReference type="InterPro" id="IPR003152">
    <property type="entry name" value="FATC_dom"/>
</dbReference>
<reference evidence="5" key="2">
    <citation type="journal article" date="2007" name="Science">
        <title>Draft genome sequence of the sexually transmitted pathogen Trichomonas vaginalis.</title>
        <authorList>
            <person name="Carlton J.M."/>
            <person name="Hirt R.P."/>
            <person name="Silva J.C."/>
            <person name="Delcher A.L."/>
            <person name="Schatz M."/>
            <person name="Zhao Q."/>
            <person name="Wortman J.R."/>
            <person name="Bidwell S.L."/>
            <person name="Alsmark U.C.M."/>
            <person name="Besteiro S."/>
            <person name="Sicheritz-Ponten T."/>
            <person name="Noel C.J."/>
            <person name="Dacks J.B."/>
            <person name="Foster P.G."/>
            <person name="Simillion C."/>
            <person name="Van de Peer Y."/>
            <person name="Miranda-Saavedra D."/>
            <person name="Barton G.J."/>
            <person name="Westrop G.D."/>
            <person name="Mueller S."/>
            <person name="Dessi D."/>
            <person name="Fiori P.L."/>
            <person name="Ren Q."/>
            <person name="Paulsen I."/>
            <person name="Zhang H."/>
            <person name="Bastida-Corcuera F.D."/>
            <person name="Simoes-Barbosa A."/>
            <person name="Brown M.T."/>
            <person name="Hayes R.D."/>
            <person name="Mukherjee M."/>
            <person name="Okumura C.Y."/>
            <person name="Schneider R."/>
            <person name="Smith A.J."/>
            <person name="Vanacova S."/>
            <person name="Villalvazo M."/>
            <person name="Haas B.J."/>
            <person name="Pertea M."/>
            <person name="Feldblyum T.V."/>
            <person name="Utterback T.R."/>
            <person name="Shu C.L."/>
            <person name="Osoegawa K."/>
            <person name="de Jong P.J."/>
            <person name="Hrdy I."/>
            <person name="Horvathova L."/>
            <person name="Zubacova Z."/>
            <person name="Dolezal P."/>
            <person name="Malik S.B."/>
            <person name="Logsdon J.M. Jr."/>
            <person name="Henze K."/>
            <person name="Gupta A."/>
            <person name="Wang C.C."/>
            <person name="Dunne R.L."/>
            <person name="Upcroft J.A."/>
            <person name="Upcroft P."/>
            <person name="White O."/>
            <person name="Salzberg S.L."/>
            <person name="Tang P."/>
            <person name="Chiu C.-H."/>
            <person name="Lee Y.-S."/>
            <person name="Embley T.M."/>
            <person name="Coombs G.H."/>
            <person name="Mottram J.C."/>
            <person name="Tachezy J."/>
            <person name="Fraser-Liggett C.M."/>
            <person name="Johnson P.J."/>
        </authorList>
    </citation>
    <scope>NUCLEOTIDE SEQUENCE [LARGE SCALE GENOMIC DNA]</scope>
    <source>
        <strain evidence="5">G3</strain>
    </source>
</reference>
<dbReference type="FunFam" id="3.30.1010.10:FF:000022">
    <property type="entry name" value="Serine/threonine-protein kinase TOR"/>
    <property type="match status" value="1"/>
</dbReference>
<dbReference type="GO" id="GO:0016242">
    <property type="term" value="P:negative regulation of macroautophagy"/>
    <property type="evidence" value="ECO:0000318"/>
    <property type="project" value="GO_Central"/>
</dbReference>
<dbReference type="InterPro" id="IPR050517">
    <property type="entry name" value="DDR_Repair_Kinase"/>
</dbReference>
<dbReference type="EMBL" id="DS113294">
    <property type="protein sequence ID" value="EAY12918.1"/>
    <property type="molecule type" value="Genomic_DNA"/>
</dbReference>
<evidence type="ECO:0000259" key="3">
    <source>
        <dbReference type="PROSITE" id="PS51189"/>
    </source>
</evidence>
<keyword evidence="6" id="KW-1185">Reference proteome</keyword>
<dbReference type="FunFam" id="1.10.1070.11:FF:000093">
    <property type="entry name" value="Serine/threonine-protein kinase TOR"/>
    <property type="match status" value="1"/>
</dbReference>
<evidence type="ECO:0000313" key="6">
    <source>
        <dbReference type="Proteomes" id="UP000001542"/>
    </source>
</evidence>
<evidence type="ECO:0000256" key="1">
    <source>
        <dbReference type="RuleBase" id="RU364109"/>
    </source>
</evidence>
<dbReference type="InterPro" id="IPR024585">
    <property type="entry name" value="mTOR_dom"/>
</dbReference>
<dbReference type="InterPro" id="IPR036940">
    <property type="entry name" value="PI3/4_kinase_cat_sf"/>
</dbReference>
<evidence type="ECO:0000259" key="4">
    <source>
        <dbReference type="PROSITE" id="PS51190"/>
    </source>
</evidence>
<comment type="similarity">
    <text evidence="1">Belongs to the PI3/PI4-kinase family.</text>
</comment>
<dbReference type="VEuPathDB" id="TrichDB:TVAGG3_1017500"/>
<dbReference type="KEGG" id="tva:4770887"/>
<dbReference type="SMART" id="SM00146">
    <property type="entry name" value="PI3Kc"/>
    <property type="match status" value="1"/>
</dbReference>
<sequence length="2159" mass="247566">MTRIFNFSKVTSLIPKCSTFSEAKKLAGQEFVRQFFQSNDEVRQSFTKELFSWATNSLHSHEIDDRVAALTGLAFYLNFIDKEPELQNLIAQLERILPAENILIITGTSYLFEHINRKISTPFIPRLFERCASWIATRPTPHAILSSALIMKRLYFCSASNTTNYNSILSSVVNAAFKFDNPEAQNTAVELCMMSLSRNPSVDEATKVFISDSIVVFESRANGSPAMVHAYGYLLLLTALMKNYRRITTQRFSDFFSSFLNFLTRNFDKSFIEFIAFFCESYKQGTIKYLNEIQQILKNSEIDYSEVTVCTNLCRIIKVFPEEFCEYAFEVAKTVLPKSNSCFFDIISAILSVQYKKVDHQTIFTTFTSSPLSISVLQAMNNFLLCFPQYTFKFLAILHPLIKEIFEKNPERIIIALEALRLFSRLVQFSCDGYWSYCTKYLSDSNKDIRIKTIRVLYAMCELNQNHRYETTINILFNGQNDPEKDVRIIIMKEFPEWLLDTFSDASLVSLVEQYIDDVSTHVGILAIELIGRIRKKFPVNTLSTFWTRISHMDVEFFHTDLINERKKLILKLPSLIKNSGEFSIPLYSQIIDFISTLFQNPPPLHQTFEERVNQHHDEKCDRLIRISCLHVVQAIGYSLNEVLHKVSKLTNDIINQLYINSHPTFHIEVLRTLRCIFRCVNVLHDTDINGLELINKLLSFIQNDHNPSVLEAFTTLFGTIGPLDPYWFHSTEPKQVTIDSSQLSDPSKREKCYLDFVMGYIVDQLQSKSRNHEPTTLINAIVYIFQSDASNCLQYLDVIVKIFVNLFNEQNSSHESLFRFLRSIILLVDVAILPHAQSIMQIVQNFLPNGVSIEAVRTVNALIYSLKSEFGQFGLQTFKTVISVLNSKSVTSQEIRSSFLLTLTLLTIYSDGCTQEFFTYISSAVENKDSTSQNALMYLSQAIASGGMKQLVLPSLKLALSQVNGAQTTQNAIQLLYVLIAKYPDTIMMMPVDLKGISPVLDELISTVKQKIQIDLDKSPFAKQLQTTPDPYYQRPKMQFDPKSVQLTIEQGRFRSTASEGNWTAWALNFSQELALCSRSPAIRACLPLLMSSTTLHLNIFPLIFLSVWENTSAEERQQLSNYIRSIISQNVPQMILHLVSATCESLDRANFSLFPDEPLLPGQISERCNSWFRALRFYASIPKSDTLFLNCLRIETQLKRKDCALGLQMMVPQECTNCDLLENLNMWSKAREIYMIRYKENDRNDQYLIGLLKCSVPMDDWDVICERFPEFPTYSKKMKQELGTVFGAAAISKGIDEKPYFESVIEDDPSYCYWRCIASIKKKDLEEATNWISRGRNSIVRNEEIFASGNYEPAIPTICYSMIFEELNDVIDSFNKGPDPKVLNLWSDKLDYLARDPTWLRMVSRERALYNASDEERLGMRLIFINSLRMQGEWELFDKLSHIYLPDNDPRVRLLYANVRFDRGITKDTSELKTLIEDLKKNGPLDVYCNAVCSFASRTKELSNLLEMLNDVIKHQPNNCKAWKYFAYTNLSLSGLDEKDSHIYANNAMKGFISLIDLKSGAMHYLCQLCSIFFNNAKKLPDFDLANERLMKLPPESVDKIMPQLLTQLSHTCESCRNVAFKIIEKLADENYHALSYSLSLIRKLDPSSECISLIDKIEAKNISISQDLHSFTESLIYVAVLPFELFLSLLNRLNAASNQLDKKLMANIIQEVLKFHQTYNESNNEWMRKCVNLDFWKKIANFSENSDETQIGSIFSSTKNIISRLTLLIDQIDTIDVNDFDIKLSKQKSFSVAIPGLNCISQKPILVSHVHHILKTMPSAQHPRKMSIVGTDGITYKYLLKGGVDLRLDLHVMQLFSLINSILVEDKFGDEMHSLIHLYGVTPLSRQSGLISWAEGGKTLYSLIKWYRKLRKFPLTAESKVYMDFLPKGKESSLLLTRIQRLEIFNELVEAAPSDQLRQVLWLKSPCAESWLIQATNFARSTSLMSFVGYIIGLGDRHPSNILVMEKRGNVVHIDLSEVFEKAALRKTAREVVPFRLTRMIVDALGPSGVHGVFSITARNVMNALRRNQSTILAFLDIFTKENIVDMIWYQNDDNDDADKEKSSLKKAISKLEDKLNFREFGEENPDTDEHVSKLISIATDPMNLSQMYLGWSAYW</sequence>
<dbReference type="CDD" id="cd05169">
    <property type="entry name" value="PIKKc_TOR"/>
    <property type="match status" value="1"/>
</dbReference>
<dbReference type="InterPro" id="IPR016024">
    <property type="entry name" value="ARM-type_fold"/>
</dbReference>
<gene>
    <name evidence="5" type="ORF">TVAG_430850</name>
</gene>
<dbReference type="InterPro" id="IPR026683">
    <property type="entry name" value="TOR_cat"/>
</dbReference>
<evidence type="ECO:0000259" key="2">
    <source>
        <dbReference type="PROSITE" id="PS50290"/>
    </source>
</evidence>
<dbReference type="SUPFAM" id="SSF48371">
    <property type="entry name" value="ARM repeat"/>
    <property type="match status" value="2"/>
</dbReference>
<feature type="domain" description="FAT" evidence="3">
    <location>
        <begin position="1162"/>
        <end position="1647"/>
    </location>
</feature>
<protein>
    <recommendedName>
        <fullName evidence="1">Serine/threonine-protein kinase TOR</fullName>
        <ecNumber evidence="1">2.7.11.1</ecNumber>
    </recommendedName>
</protein>
<proteinExistence type="inferred from homology"/>
<dbReference type="GO" id="GO:0005524">
    <property type="term" value="F:ATP binding"/>
    <property type="evidence" value="ECO:0007669"/>
    <property type="project" value="UniProtKB-KW"/>
</dbReference>
<dbReference type="Gene3D" id="1.25.10.10">
    <property type="entry name" value="Leucine-rich Repeat Variant"/>
    <property type="match status" value="1"/>
</dbReference>
<keyword evidence="1" id="KW-0067">ATP-binding</keyword>
<dbReference type="InterPro" id="IPR011009">
    <property type="entry name" value="Kinase-like_dom_sf"/>
</dbReference>
<dbReference type="InterPro" id="IPR000403">
    <property type="entry name" value="PI3/4_kinase_cat_dom"/>
</dbReference>
<dbReference type="GO" id="GO:0031929">
    <property type="term" value="P:TOR signaling"/>
    <property type="evidence" value="ECO:0000318"/>
    <property type="project" value="GO_Central"/>
</dbReference>
<keyword evidence="1 5" id="KW-0418">Kinase</keyword>
<dbReference type="InParanoid" id="A2E3A8"/>
<dbReference type="Pfam" id="PF11865">
    <property type="entry name" value="mTOR_dom"/>
    <property type="match status" value="1"/>
</dbReference>
<dbReference type="Pfam" id="PF00454">
    <property type="entry name" value="PI3_PI4_kinase"/>
    <property type="match status" value="1"/>
</dbReference>
<feature type="domain" description="PI3K/PI4K catalytic" evidence="2">
    <location>
        <begin position="1813"/>
        <end position="2134"/>
    </location>
</feature>
<dbReference type="EC" id="2.7.11.1" evidence="1"/>
<dbReference type="PROSITE" id="PS50290">
    <property type="entry name" value="PI3_4_KINASE_3"/>
    <property type="match status" value="1"/>
</dbReference>
<dbReference type="eggNOG" id="KOG0891">
    <property type="taxonomic scope" value="Eukaryota"/>
</dbReference>
<organism evidence="5 6">
    <name type="scientific">Trichomonas vaginalis (strain ATCC PRA-98 / G3)</name>
    <dbReference type="NCBI Taxonomy" id="412133"/>
    <lineage>
        <taxon>Eukaryota</taxon>
        <taxon>Metamonada</taxon>
        <taxon>Parabasalia</taxon>
        <taxon>Trichomonadida</taxon>
        <taxon>Trichomonadidae</taxon>
        <taxon>Trichomonas</taxon>
    </lineage>
</organism>
<dbReference type="GO" id="GO:0005634">
    <property type="term" value="C:nucleus"/>
    <property type="evidence" value="ECO:0000318"/>
    <property type="project" value="GO_Central"/>
</dbReference>
<dbReference type="SMART" id="SM01343">
    <property type="entry name" value="FATC"/>
    <property type="match status" value="1"/>
</dbReference>
<dbReference type="GO" id="GO:0038201">
    <property type="term" value="C:TOR complex"/>
    <property type="evidence" value="ECO:0000318"/>
    <property type="project" value="GO_Central"/>
</dbReference>
<dbReference type="OrthoDB" id="381190at2759"/>
<dbReference type="SMR" id="A2E3A8"/>
<dbReference type="Gene3D" id="3.30.1010.10">
    <property type="entry name" value="Phosphatidylinositol 3-kinase Catalytic Subunit, Chain A, domain 4"/>
    <property type="match status" value="1"/>
</dbReference>
<keyword evidence="1" id="KW-0547">Nucleotide-binding</keyword>
<dbReference type="Proteomes" id="UP000001542">
    <property type="component" value="Unassembled WGS sequence"/>
</dbReference>
<evidence type="ECO:0000313" key="5">
    <source>
        <dbReference type="EMBL" id="EAY12918.1"/>
    </source>
</evidence>
<accession>A2E3A8</accession>
<dbReference type="SMART" id="SM01346">
    <property type="entry name" value="DUF3385"/>
    <property type="match status" value="1"/>
</dbReference>
<dbReference type="Pfam" id="PF02260">
    <property type="entry name" value="FATC"/>
    <property type="match status" value="1"/>
</dbReference>
<comment type="catalytic activity">
    <reaction evidence="1">
        <text>L-threonyl-[protein] + ATP = O-phospho-L-threonyl-[protein] + ADP + H(+)</text>
        <dbReference type="Rhea" id="RHEA:46608"/>
        <dbReference type="Rhea" id="RHEA-COMP:11060"/>
        <dbReference type="Rhea" id="RHEA-COMP:11605"/>
        <dbReference type="ChEBI" id="CHEBI:15378"/>
        <dbReference type="ChEBI" id="CHEBI:30013"/>
        <dbReference type="ChEBI" id="CHEBI:30616"/>
        <dbReference type="ChEBI" id="CHEBI:61977"/>
        <dbReference type="ChEBI" id="CHEBI:456216"/>
        <dbReference type="EC" id="2.7.11.1"/>
    </reaction>
</comment>
<keyword evidence="1" id="KW-0723">Serine/threonine-protein kinase</keyword>
<dbReference type="RefSeq" id="XP_001325141.1">
    <property type="nucleotide sequence ID" value="XM_001325106.1"/>
</dbReference>